<feature type="compositionally biased region" description="Polar residues" evidence="1">
    <location>
        <begin position="885"/>
        <end position="899"/>
    </location>
</feature>
<feature type="region of interest" description="Disordered" evidence="1">
    <location>
        <begin position="825"/>
        <end position="904"/>
    </location>
</feature>
<dbReference type="SUPFAM" id="SSF52058">
    <property type="entry name" value="L domain-like"/>
    <property type="match status" value="1"/>
</dbReference>
<feature type="chain" id="PRO_5028915309" evidence="2">
    <location>
        <begin position="27"/>
        <end position="1181"/>
    </location>
</feature>
<dbReference type="PANTHER" id="PTHR30032">
    <property type="entry name" value="N-ACETYLMURAMOYL-L-ALANINE AMIDASE-RELATED"/>
    <property type="match status" value="1"/>
</dbReference>
<dbReference type="Gene3D" id="3.40.50.12090">
    <property type="match status" value="2"/>
</dbReference>
<dbReference type="Pfam" id="PF13306">
    <property type="entry name" value="LRR_5"/>
    <property type="match status" value="2"/>
</dbReference>
<evidence type="ECO:0000256" key="1">
    <source>
        <dbReference type="SAM" id="MobiDB-lite"/>
    </source>
</evidence>
<feature type="signal peptide" evidence="2">
    <location>
        <begin position="1"/>
        <end position="26"/>
    </location>
</feature>
<dbReference type="PANTHER" id="PTHR30032:SF8">
    <property type="entry name" value="GERMINATION-SPECIFIC N-ACETYLMURAMOYL-L-ALANINE AMIDASE"/>
    <property type="match status" value="1"/>
</dbReference>
<dbReference type="EMBL" id="CP054000">
    <property type="protein sequence ID" value="QKH78919.1"/>
    <property type="molecule type" value="Genomic_DNA"/>
</dbReference>
<dbReference type="InterPro" id="IPR051922">
    <property type="entry name" value="Bact_Sporulation_Assoc"/>
</dbReference>
<proteinExistence type="predicted"/>
<dbReference type="RefSeq" id="WP_002840742.1">
    <property type="nucleotide sequence ID" value="NZ_CP054000.1"/>
</dbReference>
<keyword evidence="2" id="KW-0732">Signal</keyword>
<name>A0A7D4JCI2_FINMA</name>
<feature type="compositionally biased region" description="Low complexity" evidence="1">
    <location>
        <begin position="860"/>
        <end position="883"/>
    </location>
</feature>
<reference evidence="3 4" key="1">
    <citation type="submission" date="2020-05" db="EMBL/GenBank/DDBJ databases">
        <title>FDA dAtabase for Regulatory Grade micrObial Sequences (FDA-ARGOS): Supporting development and validation of Infectious Disease Dx tests.</title>
        <authorList>
            <person name="Pederson C."/>
            <person name="Tallon L."/>
            <person name="Sadzewicz L."/>
            <person name="Zhao X."/>
            <person name="Vavikolanu K."/>
            <person name="Mehta A."/>
            <person name="Aluvathingal J."/>
            <person name="Nadendla S."/>
            <person name="Myers T."/>
            <person name="Yan Y."/>
            <person name="Sichtig H."/>
        </authorList>
    </citation>
    <scope>NUCLEOTIDE SEQUENCE [LARGE SCALE GENOMIC DNA]</scope>
    <source>
        <strain evidence="3 4">FDAARGOS_764</strain>
    </source>
</reference>
<accession>A0A7D4JCI2</accession>
<dbReference type="InterPro" id="IPR007253">
    <property type="entry name" value="Cell_wall-bd_2"/>
</dbReference>
<dbReference type="InterPro" id="IPR026906">
    <property type="entry name" value="LRR_5"/>
</dbReference>
<feature type="compositionally biased region" description="Basic and acidic residues" evidence="1">
    <location>
        <begin position="825"/>
        <end position="855"/>
    </location>
</feature>
<dbReference type="Gene3D" id="3.80.10.10">
    <property type="entry name" value="Ribonuclease Inhibitor"/>
    <property type="match status" value="3"/>
</dbReference>
<evidence type="ECO:0000256" key="2">
    <source>
        <dbReference type="SAM" id="SignalP"/>
    </source>
</evidence>
<dbReference type="Pfam" id="PF04122">
    <property type="entry name" value="CW_binding_2"/>
    <property type="match status" value="3"/>
</dbReference>
<sequence>MNKKKIIFSLVCVFALIFGLNVNSKAADDKYTADDFVIVGDTVYGFSKSGVQKLKRNQNVVLPTKSKKNVDLKKIASFAFVHDKSSEIDEYTQRAGENGEVNNLDVDGNEIKKLGEDFGQLDIESVEIPKGYTYIGQDAFRENKNIKSVNLPNSIIKISDYAFADLSLKTIKLPDNLEFLGDQVFFYNQIEGKLILPKNLTNLGERSFKSNQITELEFNCEKLEIIKEQAFEDNKIKQVKLPDSVKKIEIGAFNGNLGDENYAMKVVLFSNGNVDNKDSSSIVNPTEEDKTTSVDVDSSKWDEKDFVFDKGKVLGFSGIGKLKVRKNKDLVIPEKNGKYPIDEIGDDAFRNVDFEGSSLNKYDLKSIKLPKTVKKIGKFAFQSNYLTEFEAPEALKIIGDGAFMNNKIETLELSEKTEIIGSSAFHINKLFAIVIYPNVREIGISAFRNNDAQNVMFMGDKVEKIGEMAFCNNKIDELDLSLLTKLKEIPVQAFYKNSITKVTMPENLESVKEEAFRYNNLKEIDFSNKIKEIKFNAFDDNKVEDNYKKVLVKIKGKTLADGNNFVVNPEETTKNKDDLKKVLDELNKLDLTQLRDDTQKQFEDMKAEGEKLLKQDKLSEGAKLKYIHDTQFFINRYKLDSLIKKGELTIKNNPQNSEILKDKLEYAKKSYNNSAVVDNKLTRLTKELQNLINIVENKGNMADSIMKQGQFELKTPLPIPSYYIGMNVYFDKNGKILYVLDMSYTIGKGQKDEYGNEILNVDEDNEGYHMLALETLDDYEGLNYSDILKSNVDSLGKIRKVDDRAKYHREGIFEAIKDACKDFEKENITKPGKENPTKPEQPGKEDPTKPEKPGKENPANPGTTTPSNPGTTTPSNPGTTIPSVPGTTTPETPAQTPKATTRVAGADRINTSVEVSKKYYKSAETVIIANYEKFADSLSASALSKALKAPILLVKKDQLDSVVAQEIKRLGAKNVVVIGGEHSVDKTKNSLSKYNLQTIAGSDRYETSAKIAQEIIKRTGTTQAVIASGETFADALTVAPLANKNNMPILLVQPNNIPKATQEVLKQIKNAIIVGGEKTISKEVANKLPNATRIAGANRYETAKKIYEYGFKDRSEVNIANGTNFADSLVIGSIDCPILLAESNEVPESTKQAIKDSKFEKVNVFGGENSIDESVVKELVK</sequence>
<dbReference type="Proteomes" id="UP000502899">
    <property type="component" value="Chromosome"/>
</dbReference>
<evidence type="ECO:0000313" key="4">
    <source>
        <dbReference type="Proteomes" id="UP000502899"/>
    </source>
</evidence>
<protein>
    <submittedName>
        <fullName evidence="3">Leucine-rich repeat protein</fullName>
    </submittedName>
</protein>
<gene>
    <name evidence="3" type="ORF">FOC70_00470</name>
</gene>
<dbReference type="InterPro" id="IPR032675">
    <property type="entry name" value="LRR_dom_sf"/>
</dbReference>
<dbReference type="AlphaFoldDB" id="A0A7D4JCI2"/>
<evidence type="ECO:0000313" key="3">
    <source>
        <dbReference type="EMBL" id="QKH78919.1"/>
    </source>
</evidence>
<organism evidence="3 4">
    <name type="scientific">Finegoldia magna</name>
    <name type="common">Peptostreptococcus magnus</name>
    <dbReference type="NCBI Taxonomy" id="1260"/>
    <lineage>
        <taxon>Bacteria</taxon>
        <taxon>Bacillati</taxon>
        <taxon>Bacillota</taxon>
        <taxon>Tissierellia</taxon>
        <taxon>Tissierellales</taxon>
        <taxon>Peptoniphilaceae</taxon>
        <taxon>Finegoldia</taxon>
    </lineage>
</organism>